<evidence type="ECO:0000313" key="1">
    <source>
        <dbReference type="EMBL" id="JAD73990.1"/>
    </source>
</evidence>
<accession>A0A0A9CKR2</accession>
<sequence>MELVIHNQKKHKSSVNYLLDLCDASIYRLTLTSCSSYL</sequence>
<reference evidence="1" key="2">
    <citation type="journal article" date="2015" name="Data Brief">
        <title>Shoot transcriptome of the giant reed, Arundo donax.</title>
        <authorList>
            <person name="Barrero R.A."/>
            <person name="Guerrero F.D."/>
            <person name="Moolhuijzen P."/>
            <person name="Goolsby J.A."/>
            <person name="Tidwell J."/>
            <person name="Bellgard S.E."/>
            <person name="Bellgard M.I."/>
        </authorList>
    </citation>
    <scope>NUCLEOTIDE SEQUENCE</scope>
    <source>
        <tissue evidence="1">Shoot tissue taken approximately 20 cm above the soil surface</tissue>
    </source>
</reference>
<reference evidence="1" key="1">
    <citation type="submission" date="2014-09" db="EMBL/GenBank/DDBJ databases">
        <authorList>
            <person name="Magalhaes I.L.F."/>
            <person name="Oliveira U."/>
            <person name="Santos F.R."/>
            <person name="Vidigal T.H.D.A."/>
            <person name="Brescovit A.D."/>
            <person name="Santos A.J."/>
        </authorList>
    </citation>
    <scope>NUCLEOTIDE SEQUENCE</scope>
    <source>
        <tissue evidence="1">Shoot tissue taken approximately 20 cm above the soil surface</tissue>
    </source>
</reference>
<dbReference type="EMBL" id="GBRH01223905">
    <property type="protein sequence ID" value="JAD73990.1"/>
    <property type="molecule type" value="Transcribed_RNA"/>
</dbReference>
<proteinExistence type="predicted"/>
<protein>
    <submittedName>
        <fullName evidence="1">Uncharacterized protein</fullName>
    </submittedName>
</protein>
<organism evidence="1">
    <name type="scientific">Arundo donax</name>
    <name type="common">Giant reed</name>
    <name type="synonym">Donax arundinaceus</name>
    <dbReference type="NCBI Taxonomy" id="35708"/>
    <lineage>
        <taxon>Eukaryota</taxon>
        <taxon>Viridiplantae</taxon>
        <taxon>Streptophyta</taxon>
        <taxon>Embryophyta</taxon>
        <taxon>Tracheophyta</taxon>
        <taxon>Spermatophyta</taxon>
        <taxon>Magnoliopsida</taxon>
        <taxon>Liliopsida</taxon>
        <taxon>Poales</taxon>
        <taxon>Poaceae</taxon>
        <taxon>PACMAD clade</taxon>
        <taxon>Arundinoideae</taxon>
        <taxon>Arundineae</taxon>
        <taxon>Arundo</taxon>
    </lineage>
</organism>
<name>A0A0A9CKR2_ARUDO</name>
<dbReference type="AlphaFoldDB" id="A0A0A9CKR2"/>